<dbReference type="EMBL" id="VUOL01000009">
    <property type="protein sequence ID" value="KAA2228845.1"/>
    <property type="molecule type" value="Genomic_DNA"/>
</dbReference>
<evidence type="ECO:0000313" key="5">
    <source>
        <dbReference type="EMBL" id="KAA2228845.1"/>
    </source>
</evidence>
<keyword evidence="3" id="KW-0104">Cadmium</keyword>
<evidence type="ECO:0000256" key="2">
    <source>
        <dbReference type="ARBA" id="ARBA00022679"/>
    </source>
</evidence>
<keyword evidence="2 4" id="KW-0808">Transferase</keyword>
<feature type="binding site" evidence="3">
    <location>
        <position position="330"/>
    </location>
    <ligand>
        <name>phosphoenolpyruvate</name>
        <dbReference type="ChEBI" id="CHEBI:58702"/>
    </ligand>
</feature>
<comment type="cofactor">
    <cofactor evidence="3">
        <name>Mn(2+)</name>
        <dbReference type="ChEBI" id="CHEBI:29035"/>
    </cofactor>
    <cofactor evidence="3">
        <name>Co(2+)</name>
        <dbReference type="ChEBI" id="CHEBI:48828"/>
    </cofactor>
    <cofactor evidence="3">
        <name>Cd(2+)</name>
        <dbReference type="ChEBI" id="CHEBI:48775"/>
    </cofactor>
    <text evidence="3">Binds 1 divalent cation per subunit. The enzyme is active with manganese, cobalt or cadmium ions.</text>
</comment>
<dbReference type="Gene3D" id="3.20.20.70">
    <property type="entry name" value="Aldolase class I"/>
    <property type="match status" value="2"/>
</dbReference>
<evidence type="ECO:0000256" key="4">
    <source>
        <dbReference type="RuleBase" id="RU363071"/>
    </source>
</evidence>
<reference evidence="6 7" key="1">
    <citation type="submission" date="2016-10" db="EMBL/GenBank/DDBJ databases">
        <authorList>
            <person name="Varghese N."/>
            <person name="Submissions S."/>
        </authorList>
    </citation>
    <scope>NUCLEOTIDE SEQUENCE [LARGE SCALE GENOMIC DNA]</scope>
    <source>
        <strain evidence="6 7">BS2771</strain>
    </source>
</reference>
<protein>
    <recommendedName>
        <fullName evidence="4">Phospho-2-dehydro-3-deoxyheptonate aldolase</fullName>
        <ecNumber evidence="4">2.5.1.54</ecNumber>
    </recommendedName>
</protein>
<dbReference type="EMBL" id="LT629800">
    <property type="protein sequence ID" value="SDV10515.1"/>
    <property type="molecule type" value="Genomic_DNA"/>
</dbReference>
<dbReference type="Proteomes" id="UP000325296">
    <property type="component" value="Unassembled WGS sequence"/>
</dbReference>
<organism evidence="5 8">
    <name type="scientific">Pseudomonas brenneri</name>
    <dbReference type="NCBI Taxonomy" id="129817"/>
    <lineage>
        <taxon>Bacteria</taxon>
        <taxon>Pseudomonadati</taxon>
        <taxon>Pseudomonadota</taxon>
        <taxon>Gammaproteobacteria</taxon>
        <taxon>Pseudomonadales</taxon>
        <taxon>Pseudomonadaceae</taxon>
        <taxon>Pseudomonas</taxon>
    </lineage>
</organism>
<comment type="similarity">
    <text evidence="1 4">Belongs to the class-II DAHP synthase family.</text>
</comment>
<dbReference type="PANTHER" id="PTHR21337:SF0">
    <property type="entry name" value="PHOSPHO-2-DEHYDRO-3-DEOXYHEPTONATE ALDOLASE"/>
    <property type="match status" value="1"/>
</dbReference>
<dbReference type="AlphaFoldDB" id="A0A5B2USL3"/>
<sequence length="457" mass="51374">MLTTHKHIHATVTGWTPETWRSCTALHQPTYPCPTEHRQALQTLARRPALVCADKILQLKVLIAQAQDGERFILQGGDCAESFDQCSSKAVTQQIKVLQQMAQILMQRLHMPVVCLGRLAGQYAKPRSSGSETQGQKTLPVYRGDIVNGSAFTHEERRADPQRLLQAHAHCASTLGFVRALYETGVDDLLKPAHWATEWINALPEREDFHRTVQDVQHSSHFMASLAGSDADKFLHRETFFSHEALLLDYEHGLTRQVPGFDGWFNLSTHFPWIGKRTAELDGAHVEYCRGIRNPLGVKVGAEVTPEALLALINRLNPHNEPGRLTLIHRMGAEHLREKLPALLNAVHRSGAKVLWLCDPMHGNTETLACGTKTRRFEQIMTEIEEAFSVHREHGTRLGGLHLELTGDDVTECLGGARNLQPDDLSRRYLSKVDPRLNYEQSLELALRVAHLEHAPR</sequence>
<evidence type="ECO:0000256" key="3">
    <source>
        <dbReference type="PIRSR" id="PIRSR602480-1"/>
    </source>
</evidence>
<dbReference type="InterPro" id="IPR013785">
    <property type="entry name" value="Aldolase_TIM"/>
</dbReference>
<feature type="binding site" evidence="3">
    <location>
        <position position="404"/>
    </location>
    <ligand>
        <name>Mn(2+)</name>
        <dbReference type="ChEBI" id="CHEBI:29035"/>
    </ligand>
</feature>
<evidence type="ECO:0000313" key="7">
    <source>
        <dbReference type="Proteomes" id="UP000199620"/>
    </source>
</evidence>
<accession>A0A5B2USL3</accession>
<reference evidence="5 8" key="2">
    <citation type="submission" date="2019-09" db="EMBL/GenBank/DDBJ databases">
        <title>Draft genome sequence of Pseudomonas brenneri CCUG 51514(T).</title>
        <authorList>
            <person name="Tunovic T."/>
            <person name="Pineiro-Iglesias B."/>
            <person name="Unosson C."/>
            <person name="Inganas E."/>
            <person name="Ohlen M."/>
            <person name="Cardew S."/>
            <person name="Jensie-Markopoulos S."/>
            <person name="Salva-Serra F."/>
            <person name="Jaen-Luchoro D."/>
            <person name="Svensson-Stadler L."/>
            <person name="Chun J."/>
            <person name="Moore E."/>
        </authorList>
    </citation>
    <scope>NUCLEOTIDE SEQUENCE [LARGE SCALE GENOMIC DNA]</scope>
    <source>
        <strain evidence="5 8">CCUG 51514</strain>
    </source>
</reference>
<feature type="binding site" evidence="3">
    <location>
        <position position="434"/>
    </location>
    <ligand>
        <name>Mn(2+)</name>
        <dbReference type="ChEBI" id="CHEBI:29035"/>
    </ligand>
</feature>
<gene>
    <name evidence="5" type="ORF">F1720_16655</name>
    <name evidence="6" type="ORF">SAMN04490181_4931</name>
</gene>
<dbReference type="EC" id="2.5.1.54" evidence="4"/>
<evidence type="ECO:0000313" key="6">
    <source>
        <dbReference type="EMBL" id="SDV10515.1"/>
    </source>
</evidence>
<feature type="binding site" evidence="3">
    <location>
        <position position="299"/>
    </location>
    <ligand>
        <name>phosphoenolpyruvate</name>
        <dbReference type="ChEBI" id="CHEBI:58702"/>
    </ligand>
</feature>
<proteinExistence type="inferred from homology"/>
<feature type="binding site" evidence="3">
    <location>
        <position position="118"/>
    </location>
    <ligand>
        <name>phosphoenolpyruvate</name>
        <dbReference type="ChEBI" id="CHEBI:58702"/>
    </ligand>
</feature>
<dbReference type="GO" id="GO:0009073">
    <property type="term" value="P:aromatic amino acid family biosynthetic process"/>
    <property type="evidence" value="ECO:0007669"/>
    <property type="project" value="InterPro"/>
</dbReference>
<dbReference type="Pfam" id="PF01474">
    <property type="entry name" value="DAHP_synth_2"/>
    <property type="match status" value="1"/>
</dbReference>
<feature type="binding site" evidence="3">
    <location>
        <position position="79"/>
    </location>
    <ligand>
        <name>Mn(2+)</name>
        <dbReference type="ChEBI" id="CHEBI:29035"/>
    </ligand>
</feature>
<feature type="binding site" evidence="3">
    <location>
        <position position="362"/>
    </location>
    <ligand>
        <name>Mn(2+)</name>
        <dbReference type="ChEBI" id="CHEBI:29035"/>
    </ligand>
</feature>
<dbReference type="OrthoDB" id="9766852at2"/>
<keyword evidence="3" id="KW-0464">Manganese</keyword>
<dbReference type="GO" id="GO:0003849">
    <property type="term" value="F:3-deoxy-7-phosphoheptulonate synthase activity"/>
    <property type="evidence" value="ECO:0007669"/>
    <property type="project" value="UniProtKB-EC"/>
</dbReference>
<keyword evidence="7" id="KW-1185">Reference proteome</keyword>
<dbReference type="PANTHER" id="PTHR21337">
    <property type="entry name" value="PHOSPHO-2-DEHYDRO-3-DEOXYHEPTONATE ALDOLASE 1, 2"/>
    <property type="match status" value="1"/>
</dbReference>
<evidence type="ECO:0000256" key="1">
    <source>
        <dbReference type="ARBA" id="ARBA00008911"/>
    </source>
</evidence>
<keyword evidence="3" id="KW-0170">Cobalt</keyword>
<dbReference type="InterPro" id="IPR002480">
    <property type="entry name" value="DAHP_synth_2"/>
</dbReference>
<dbReference type="SUPFAM" id="SSF51569">
    <property type="entry name" value="Aldolase"/>
    <property type="match status" value="1"/>
</dbReference>
<comment type="catalytic activity">
    <reaction evidence="4">
        <text>D-erythrose 4-phosphate + phosphoenolpyruvate + H2O = 7-phospho-2-dehydro-3-deoxy-D-arabino-heptonate + phosphate</text>
        <dbReference type="Rhea" id="RHEA:14717"/>
        <dbReference type="ChEBI" id="CHEBI:15377"/>
        <dbReference type="ChEBI" id="CHEBI:16897"/>
        <dbReference type="ChEBI" id="CHEBI:43474"/>
        <dbReference type="ChEBI" id="CHEBI:58394"/>
        <dbReference type="ChEBI" id="CHEBI:58702"/>
        <dbReference type="EC" id="2.5.1.54"/>
    </reaction>
</comment>
<evidence type="ECO:0000313" key="8">
    <source>
        <dbReference type="Proteomes" id="UP000325296"/>
    </source>
</evidence>
<name>A0A5B2USL3_9PSED</name>
<dbReference type="RefSeq" id="WP_032862309.1">
    <property type="nucleotide sequence ID" value="NZ_BMNU01000009.1"/>
</dbReference>
<dbReference type="Proteomes" id="UP000199620">
    <property type="component" value="Chromosome I"/>
</dbReference>